<dbReference type="GO" id="GO:0030313">
    <property type="term" value="C:cell envelope"/>
    <property type="evidence" value="ECO:0007669"/>
    <property type="project" value="UniProtKB-SubCell"/>
</dbReference>
<sequence>MERRSFLKASAVASLATGVAAIAGTTQAADKKFTIALIPGLTTDAFYITMRKGAEAAAKAIGATLVFQGGPDFNPVTQVPVLDAVIAKKPDAILIAPTDKDQLVQPLKKANDAGIPVITVDTFIGTGVYQTGKGDADFPLAYIASDNLLGGAIAARALAKAVGEKGKVYVSNVKPGISTTDQREQGFKEEMKKYPNITVLETQYNDDDANKAASQLQAVFARNSDLDGVFGANLFSALGAANGVQQAGQTGKIRVVAFDAPTSIVDNINSGLVDLAIAQHPAEIGYFGVMAAYAHLTGNSIPTAIGTGFTVIDKSNVTDKNVAKFIYSD</sequence>
<dbReference type="Pfam" id="PF13407">
    <property type="entry name" value="Peripla_BP_4"/>
    <property type="match status" value="1"/>
</dbReference>
<comment type="subcellular location">
    <subcellularLocation>
        <location evidence="1">Cell envelope</location>
    </subcellularLocation>
</comment>
<comment type="caution">
    <text evidence="7">The sequence shown here is derived from an EMBL/GenBank/DDBJ whole genome shotgun (WGS) entry which is preliminary data.</text>
</comment>
<dbReference type="InterPro" id="IPR028082">
    <property type="entry name" value="Peripla_BP_I"/>
</dbReference>
<dbReference type="PANTHER" id="PTHR46847:SF1">
    <property type="entry name" value="D-ALLOSE-BINDING PERIPLASMIC PROTEIN-RELATED"/>
    <property type="match status" value="1"/>
</dbReference>
<keyword evidence="3 4" id="KW-0732">Signal</keyword>
<dbReference type="InterPro" id="IPR006311">
    <property type="entry name" value="TAT_signal"/>
</dbReference>
<evidence type="ECO:0000313" key="8">
    <source>
        <dbReference type="Proteomes" id="UP000471190"/>
    </source>
</evidence>
<dbReference type="RefSeq" id="WP_015343067.1">
    <property type="nucleotide sequence ID" value="NZ_JAADZA010000049.1"/>
</dbReference>
<reference evidence="7 8" key="1">
    <citation type="submission" date="2020-02" db="EMBL/GenBank/DDBJ databases">
        <title>Draft genome sequence of Rhizobium tropici.</title>
        <authorList>
            <person name="Khayi S."/>
            <person name="Jemo M."/>
        </authorList>
    </citation>
    <scope>NUCLEOTIDE SEQUENCE [LARGE SCALE GENOMIC DNA]</scope>
    <source>
        <strain evidence="7 8">A12</strain>
    </source>
</reference>
<feature type="domain" description="Periplasmic binding protein" evidence="5">
    <location>
        <begin position="35"/>
        <end position="299"/>
    </location>
</feature>
<evidence type="ECO:0000313" key="7">
    <source>
        <dbReference type="EMBL" id="NEV14669.1"/>
    </source>
</evidence>
<dbReference type="SUPFAM" id="SSF53822">
    <property type="entry name" value="Periplasmic binding protein-like I"/>
    <property type="match status" value="1"/>
</dbReference>
<organism evidence="7 8">
    <name type="scientific">Rhizobium tropici</name>
    <dbReference type="NCBI Taxonomy" id="398"/>
    <lineage>
        <taxon>Bacteria</taxon>
        <taxon>Pseudomonadati</taxon>
        <taxon>Pseudomonadota</taxon>
        <taxon>Alphaproteobacteria</taxon>
        <taxon>Hyphomicrobiales</taxon>
        <taxon>Rhizobiaceae</taxon>
        <taxon>Rhizobium/Agrobacterium group</taxon>
        <taxon>Rhizobium</taxon>
    </lineage>
</organism>
<gene>
    <name evidence="6" type="ORF">GGD45_002868</name>
    <name evidence="7" type="ORF">GXW80_27205</name>
</gene>
<evidence type="ECO:0000256" key="4">
    <source>
        <dbReference type="SAM" id="SignalP"/>
    </source>
</evidence>
<keyword evidence="9" id="KW-1185">Reference proteome</keyword>
<protein>
    <submittedName>
        <fullName evidence="6">Ribose transport system substrate-binding protein</fullName>
    </submittedName>
    <submittedName>
        <fullName evidence="7">Substrate-binding domain-containing protein</fullName>
    </submittedName>
</protein>
<proteinExistence type="inferred from homology"/>
<dbReference type="Proteomes" id="UP000526625">
    <property type="component" value="Unassembled WGS sequence"/>
</dbReference>
<dbReference type="InterPro" id="IPR025997">
    <property type="entry name" value="SBP_2_dom"/>
</dbReference>
<dbReference type="CDD" id="cd20007">
    <property type="entry name" value="PBP1_ABC_sugar_binding-like"/>
    <property type="match status" value="1"/>
</dbReference>
<dbReference type="NCBIfam" id="TIGR01409">
    <property type="entry name" value="TAT_signal_seq"/>
    <property type="match status" value="1"/>
</dbReference>
<comment type="similarity">
    <text evidence="2">Belongs to the bacterial solute-binding protein 2 family.</text>
</comment>
<dbReference type="PROSITE" id="PS51318">
    <property type="entry name" value="TAT"/>
    <property type="match status" value="1"/>
</dbReference>
<feature type="signal peptide" evidence="4">
    <location>
        <begin position="1"/>
        <end position="28"/>
    </location>
</feature>
<evidence type="ECO:0000313" key="6">
    <source>
        <dbReference type="EMBL" id="MBB6492461.1"/>
    </source>
</evidence>
<dbReference type="InterPro" id="IPR019546">
    <property type="entry name" value="TAT_signal_bac_arc"/>
</dbReference>
<evidence type="ECO:0000256" key="1">
    <source>
        <dbReference type="ARBA" id="ARBA00004196"/>
    </source>
</evidence>
<evidence type="ECO:0000256" key="3">
    <source>
        <dbReference type="ARBA" id="ARBA00022729"/>
    </source>
</evidence>
<dbReference type="GO" id="GO:0030246">
    <property type="term" value="F:carbohydrate binding"/>
    <property type="evidence" value="ECO:0007669"/>
    <property type="project" value="UniProtKB-ARBA"/>
</dbReference>
<dbReference type="Gene3D" id="3.40.50.2300">
    <property type="match status" value="2"/>
</dbReference>
<evidence type="ECO:0000256" key="2">
    <source>
        <dbReference type="ARBA" id="ARBA00007639"/>
    </source>
</evidence>
<dbReference type="EMBL" id="JACHBF010000007">
    <property type="protein sequence ID" value="MBB6492461.1"/>
    <property type="molecule type" value="Genomic_DNA"/>
</dbReference>
<dbReference type="AlphaFoldDB" id="A0A6P1CC01"/>
<dbReference type="PANTHER" id="PTHR46847">
    <property type="entry name" value="D-ALLOSE-BINDING PERIPLASMIC PROTEIN-RELATED"/>
    <property type="match status" value="1"/>
</dbReference>
<feature type="chain" id="PRO_5027111021" evidence="4">
    <location>
        <begin position="29"/>
        <end position="329"/>
    </location>
</feature>
<dbReference type="Proteomes" id="UP000471190">
    <property type="component" value="Unassembled WGS sequence"/>
</dbReference>
<dbReference type="EMBL" id="JAADZA010000049">
    <property type="protein sequence ID" value="NEV14669.1"/>
    <property type="molecule type" value="Genomic_DNA"/>
</dbReference>
<evidence type="ECO:0000259" key="5">
    <source>
        <dbReference type="Pfam" id="PF13407"/>
    </source>
</evidence>
<name>A0A6P1CC01_RHITR</name>
<reference evidence="6 9" key="2">
    <citation type="submission" date="2020-08" db="EMBL/GenBank/DDBJ databases">
        <title>Genomic Encyclopedia of Type Strains, Phase IV (KMG-V): Genome sequencing to study the core and pangenomes of soil and plant-associated prokaryotes.</title>
        <authorList>
            <person name="Whitman W."/>
        </authorList>
    </citation>
    <scope>NUCLEOTIDE SEQUENCE [LARGE SCALE GENOMIC DNA]</scope>
    <source>
        <strain evidence="6 9">SEMIA 4059</strain>
    </source>
</reference>
<evidence type="ECO:0000313" key="9">
    <source>
        <dbReference type="Proteomes" id="UP000526625"/>
    </source>
</evidence>
<accession>A0A6P1CC01</accession>